<sequence>MSEDKLDELRQESQRGSRLDEDSTTDRDLIDDISGAMDDIEDGDRRKTVAVRDKSMAALLTALDDDEHTERMQEVGDALSNALGRSTSDNYDRSELVRLALRLGFQRGSPDVVEELQTAHQEHTSEQF</sequence>
<comment type="caution">
    <text evidence="3">The sequence shown here is derived from an EMBL/GenBank/DDBJ whole genome shotgun (WGS) entry which is preliminary data.</text>
</comment>
<evidence type="ECO:0000313" key="4">
    <source>
        <dbReference type="Proteomes" id="UP000270581"/>
    </source>
</evidence>
<dbReference type="Pfam" id="PF26424">
    <property type="entry name" value="DUF8115"/>
    <property type="match status" value="1"/>
</dbReference>
<dbReference type="InterPro" id="IPR058428">
    <property type="entry name" value="DUF8115"/>
</dbReference>
<proteinExistence type="predicted"/>
<evidence type="ECO:0000313" key="3">
    <source>
        <dbReference type="EMBL" id="RNJ22060.1"/>
    </source>
</evidence>
<accession>A0AAJ4R5V6</accession>
<reference evidence="3 4" key="1">
    <citation type="submission" date="2018-11" db="EMBL/GenBank/DDBJ databases">
        <title>Genome sequences of Natronomonas sp. CBA1133.</title>
        <authorList>
            <person name="Roh S.W."/>
            <person name="Cha I.-T."/>
        </authorList>
    </citation>
    <scope>NUCLEOTIDE SEQUENCE [LARGE SCALE GENOMIC DNA]</scope>
    <source>
        <strain evidence="3 4">CBA1133</strain>
    </source>
</reference>
<dbReference type="RefSeq" id="WP_123124852.1">
    <property type="nucleotide sequence ID" value="NZ_RJJC01000003.1"/>
</dbReference>
<dbReference type="Proteomes" id="UP000270581">
    <property type="component" value="Unassembled WGS sequence"/>
</dbReference>
<protein>
    <recommendedName>
        <fullName evidence="2">DUF8115 domain-containing protein</fullName>
    </recommendedName>
</protein>
<gene>
    <name evidence="3" type="ORF">Nmn1133_14060</name>
</gene>
<feature type="region of interest" description="Disordered" evidence="1">
    <location>
        <begin position="1"/>
        <end position="33"/>
    </location>
</feature>
<dbReference type="AlphaFoldDB" id="A0AAJ4R5V6"/>
<feature type="compositionally biased region" description="Basic and acidic residues" evidence="1">
    <location>
        <begin position="7"/>
        <end position="30"/>
    </location>
</feature>
<evidence type="ECO:0000259" key="2">
    <source>
        <dbReference type="Pfam" id="PF26424"/>
    </source>
</evidence>
<dbReference type="EMBL" id="RJJC01000003">
    <property type="protein sequence ID" value="RNJ22060.1"/>
    <property type="molecule type" value="Genomic_DNA"/>
</dbReference>
<organism evidence="3 4">
    <name type="scientific">Halosegnis longus</name>
    <dbReference type="NCBI Taxonomy" id="2216012"/>
    <lineage>
        <taxon>Archaea</taxon>
        <taxon>Methanobacteriati</taxon>
        <taxon>Methanobacteriota</taxon>
        <taxon>Stenosarchaea group</taxon>
        <taxon>Halobacteria</taxon>
        <taxon>Halobacteriales</taxon>
        <taxon>Natronomonadaceae</taxon>
        <taxon>Halosegnis</taxon>
    </lineage>
</organism>
<name>A0AAJ4R5V6_9EURY</name>
<feature type="domain" description="DUF8115" evidence="2">
    <location>
        <begin position="3"/>
        <end position="127"/>
    </location>
</feature>
<keyword evidence="4" id="KW-1185">Reference proteome</keyword>
<evidence type="ECO:0000256" key="1">
    <source>
        <dbReference type="SAM" id="MobiDB-lite"/>
    </source>
</evidence>